<evidence type="ECO:0000313" key="4">
    <source>
        <dbReference type="EMBL" id="OPC82176.1"/>
    </source>
</evidence>
<dbReference type="OrthoDB" id="3354538at2"/>
<gene>
    <name evidence="4" type="ORF">B4N89_15595</name>
</gene>
<protein>
    <recommendedName>
        <fullName evidence="3">YdbS-like PH domain-containing protein</fullName>
    </recommendedName>
</protein>
<dbReference type="PANTHER" id="PTHR37938:SF1">
    <property type="entry name" value="BLL0215 PROTEIN"/>
    <property type="match status" value="1"/>
</dbReference>
<evidence type="ECO:0000256" key="2">
    <source>
        <dbReference type="SAM" id="Phobius"/>
    </source>
</evidence>
<feature type="domain" description="YdbS-like PH" evidence="3">
    <location>
        <begin position="97"/>
        <end position="170"/>
    </location>
</feature>
<feature type="region of interest" description="Disordered" evidence="1">
    <location>
        <begin position="1"/>
        <end position="21"/>
    </location>
</feature>
<proteinExistence type="predicted"/>
<dbReference type="Proteomes" id="UP000190037">
    <property type="component" value="Unassembled WGS sequence"/>
</dbReference>
<keyword evidence="2" id="KW-1133">Transmembrane helix</keyword>
<feature type="transmembrane region" description="Helical" evidence="2">
    <location>
        <begin position="74"/>
        <end position="97"/>
    </location>
</feature>
<dbReference type="InterPro" id="IPR005182">
    <property type="entry name" value="YdbS-like_PH"/>
</dbReference>
<dbReference type="EMBL" id="MWQN01000001">
    <property type="protein sequence ID" value="OPC82176.1"/>
    <property type="molecule type" value="Genomic_DNA"/>
</dbReference>
<feature type="compositionally biased region" description="Low complexity" evidence="1">
    <location>
        <begin position="1"/>
        <end position="19"/>
    </location>
</feature>
<comment type="caution">
    <text evidence="4">The sequence shown here is derived from an EMBL/GenBank/DDBJ whole genome shotgun (WGS) entry which is preliminary data.</text>
</comment>
<accession>A0A1T3NZ93</accession>
<dbReference type="RefSeq" id="WP_078976447.1">
    <property type="nucleotide sequence ID" value="NZ_MWQN01000001.1"/>
</dbReference>
<keyword evidence="2" id="KW-0472">Membrane</keyword>
<feature type="transmembrane region" description="Helical" evidence="2">
    <location>
        <begin position="44"/>
        <end position="68"/>
    </location>
</feature>
<evidence type="ECO:0000313" key="5">
    <source>
        <dbReference type="Proteomes" id="UP000190037"/>
    </source>
</evidence>
<dbReference type="STRING" id="159449.B4N89_15595"/>
<evidence type="ECO:0000259" key="3">
    <source>
        <dbReference type="Pfam" id="PF03703"/>
    </source>
</evidence>
<sequence length="184" mass="20335">MRRAASAASGPEPAPADGSTTETHAIRRYLLPSETCAIAVRRHWAIIIGPLAVTVFGVAFLALLLWYFTPANLIVKYGVWPVGTGLLLWCSGHILTWRNDYFIVTDKRIILATGLIGRRVNMLPLTQVTDMSYRRSPGGRLLGHGTFVMESAGQDQPLREVEFVPRPDAVYLKVCDQLFGPNVD</sequence>
<keyword evidence="5" id="KW-1185">Reference proteome</keyword>
<dbReference type="AlphaFoldDB" id="A0A1T3NZ93"/>
<keyword evidence="2" id="KW-0812">Transmembrane</keyword>
<reference evidence="4 5" key="1">
    <citation type="submission" date="2017-03" db="EMBL/GenBank/DDBJ databases">
        <title>Draft genome sequence of Streptomyces scabrisporus NF3, endophyte isolated from Amphipterygium adstringens.</title>
        <authorList>
            <person name="Vazquez M."/>
            <person name="Ceapa C.D."/>
            <person name="Rodriguez Luna D."/>
            <person name="Sanchez Esquivel S."/>
        </authorList>
    </citation>
    <scope>NUCLEOTIDE SEQUENCE [LARGE SCALE GENOMIC DNA]</scope>
    <source>
        <strain evidence="4 5">NF3</strain>
    </source>
</reference>
<evidence type="ECO:0000256" key="1">
    <source>
        <dbReference type="SAM" id="MobiDB-lite"/>
    </source>
</evidence>
<name>A0A1T3NZ93_9ACTN</name>
<dbReference type="Pfam" id="PF03703">
    <property type="entry name" value="bPH_2"/>
    <property type="match status" value="1"/>
</dbReference>
<organism evidence="4 5">
    <name type="scientific">Embleya scabrispora</name>
    <dbReference type="NCBI Taxonomy" id="159449"/>
    <lineage>
        <taxon>Bacteria</taxon>
        <taxon>Bacillati</taxon>
        <taxon>Actinomycetota</taxon>
        <taxon>Actinomycetes</taxon>
        <taxon>Kitasatosporales</taxon>
        <taxon>Streptomycetaceae</taxon>
        <taxon>Embleya</taxon>
    </lineage>
</organism>
<dbReference type="PANTHER" id="PTHR37938">
    <property type="entry name" value="BLL0215 PROTEIN"/>
    <property type="match status" value="1"/>
</dbReference>